<gene>
    <name evidence="2" type="ORF">FloV-SA2_00499</name>
</gene>
<sequence>MLIINTWIGRTGNNILQLVRAIHYAILNNHDIIIFKNNYLLNSNAITIKLQNKNELQMIDSFFSLKKYNIIDPEPYLMKEYFQKYIKPIFKIKLDENNTIIDDKIVYIHFRGGDIFSNNPHKAYVQPPLSYYKNIINNYDNTVLVCEDKKNPCINELLKQENTQYISNTIEKDLSILSNVSNLVIGFGTFGFLLYLMNLKLKNLYIPDFFVDELPKGSWGNDLKIHIIELPDYIKVGDWKNNTEQRKLMLEY</sequence>
<keyword evidence="1" id="KW-1133">Transmembrane helix</keyword>
<organism evidence="2">
    <name type="scientific">Florenciella sp. virus SA2</name>
    <dbReference type="NCBI Taxonomy" id="3240092"/>
    <lineage>
        <taxon>Viruses</taxon>
    </lineage>
</organism>
<proteinExistence type="predicted"/>
<evidence type="ECO:0000256" key="1">
    <source>
        <dbReference type="SAM" id="Phobius"/>
    </source>
</evidence>
<accession>A0AB39J946</accession>
<evidence type="ECO:0008006" key="3">
    <source>
        <dbReference type="Google" id="ProtNLM"/>
    </source>
</evidence>
<reference evidence="2" key="1">
    <citation type="submission" date="2024-03" db="EMBL/GenBank/DDBJ databases">
        <title>Eukaryotic viruses encode the ribosomal protein eL40.</title>
        <authorList>
            <person name="Thomy J."/>
            <person name="Schvarcz C.R."/>
            <person name="McBeain K.A."/>
            <person name="Edwards K.F."/>
            <person name="Steward G.F."/>
        </authorList>
    </citation>
    <scope>NUCLEOTIDE SEQUENCE</scope>
    <source>
        <strain evidence="2">FloV-SA2</strain>
    </source>
</reference>
<protein>
    <recommendedName>
        <fullName evidence="3">Glycosyltransferase</fullName>
    </recommendedName>
</protein>
<keyword evidence="1" id="KW-0472">Membrane</keyword>
<feature type="transmembrane region" description="Helical" evidence="1">
    <location>
        <begin position="176"/>
        <end position="196"/>
    </location>
</feature>
<dbReference type="EMBL" id="PP542043">
    <property type="protein sequence ID" value="XDO02317.1"/>
    <property type="molecule type" value="Genomic_DNA"/>
</dbReference>
<evidence type="ECO:0000313" key="2">
    <source>
        <dbReference type="EMBL" id="XDO02317.1"/>
    </source>
</evidence>
<keyword evidence="1" id="KW-0812">Transmembrane</keyword>
<name>A0AB39J946_9VIRU</name>